<evidence type="ECO:0000313" key="7">
    <source>
        <dbReference type="Proteomes" id="UP001596472"/>
    </source>
</evidence>
<keyword evidence="7" id="KW-1185">Reference proteome</keyword>
<evidence type="ECO:0000259" key="5">
    <source>
        <dbReference type="PROSITE" id="PS50893"/>
    </source>
</evidence>
<dbReference type="Pfam" id="PF00005">
    <property type="entry name" value="ABC_tran"/>
    <property type="match status" value="1"/>
</dbReference>
<evidence type="ECO:0000256" key="2">
    <source>
        <dbReference type="ARBA" id="ARBA00022448"/>
    </source>
</evidence>
<dbReference type="InterPro" id="IPR003439">
    <property type="entry name" value="ABC_transporter-like_ATP-bd"/>
</dbReference>
<keyword evidence="3" id="KW-0547">Nucleotide-binding</keyword>
<accession>A0ABW2LCP0</accession>
<gene>
    <name evidence="6" type="ORF">ACFQY0_19235</name>
</gene>
<evidence type="ECO:0000313" key="6">
    <source>
        <dbReference type="EMBL" id="MFC7339335.1"/>
    </source>
</evidence>
<dbReference type="InterPro" id="IPR003593">
    <property type="entry name" value="AAA+_ATPase"/>
</dbReference>
<name>A0ABW2LCP0_9BACT</name>
<keyword evidence="2" id="KW-0813">Transport</keyword>
<organism evidence="6 7">
    <name type="scientific">Haloferula chungangensis</name>
    <dbReference type="NCBI Taxonomy" id="1048331"/>
    <lineage>
        <taxon>Bacteria</taxon>
        <taxon>Pseudomonadati</taxon>
        <taxon>Verrucomicrobiota</taxon>
        <taxon>Verrucomicrobiia</taxon>
        <taxon>Verrucomicrobiales</taxon>
        <taxon>Verrucomicrobiaceae</taxon>
        <taxon>Haloferula</taxon>
    </lineage>
</organism>
<reference evidence="7" key="1">
    <citation type="journal article" date="2019" name="Int. J. Syst. Evol. Microbiol.">
        <title>The Global Catalogue of Microorganisms (GCM) 10K type strain sequencing project: providing services to taxonomists for standard genome sequencing and annotation.</title>
        <authorList>
            <consortium name="The Broad Institute Genomics Platform"/>
            <consortium name="The Broad Institute Genome Sequencing Center for Infectious Disease"/>
            <person name="Wu L."/>
            <person name="Ma J."/>
        </authorList>
    </citation>
    <scope>NUCLEOTIDE SEQUENCE [LARGE SCALE GENOMIC DNA]</scope>
    <source>
        <strain evidence="7">CGMCC 4.1467</strain>
    </source>
</reference>
<protein>
    <submittedName>
        <fullName evidence="6">ABC transporter ATP-binding protein</fullName>
    </submittedName>
</protein>
<dbReference type="InterPro" id="IPR050095">
    <property type="entry name" value="ECF_ABC_transporter_ATP-bd"/>
</dbReference>
<dbReference type="EMBL" id="JBHTBS010000015">
    <property type="protein sequence ID" value="MFC7339335.1"/>
    <property type="molecule type" value="Genomic_DNA"/>
</dbReference>
<dbReference type="RefSeq" id="WP_379715954.1">
    <property type="nucleotide sequence ID" value="NZ_JBHTBS010000015.1"/>
</dbReference>
<dbReference type="PANTHER" id="PTHR43553:SF24">
    <property type="entry name" value="ENERGY-COUPLING FACTOR TRANSPORTER ATP-BINDING PROTEIN ECFA1"/>
    <property type="match status" value="1"/>
</dbReference>
<dbReference type="PROSITE" id="PS50893">
    <property type="entry name" value="ABC_TRANSPORTER_2"/>
    <property type="match status" value="1"/>
</dbReference>
<dbReference type="PROSITE" id="PS00211">
    <property type="entry name" value="ABC_TRANSPORTER_1"/>
    <property type="match status" value="1"/>
</dbReference>
<dbReference type="GO" id="GO:0005524">
    <property type="term" value="F:ATP binding"/>
    <property type="evidence" value="ECO:0007669"/>
    <property type="project" value="UniProtKB-KW"/>
</dbReference>
<dbReference type="Proteomes" id="UP001596472">
    <property type="component" value="Unassembled WGS sequence"/>
</dbReference>
<evidence type="ECO:0000256" key="4">
    <source>
        <dbReference type="ARBA" id="ARBA00022840"/>
    </source>
</evidence>
<dbReference type="InterPro" id="IPR017871">
    <property type="entry name" value="ABC_transporter-like_CS"/>
</dbReference>
<keyword evidence="4 6" id="KW-0067">ATP-binding</keyword>
<dbReference type="Gene3D" id="3.40.50.300">
    <property type="entry name" value="P-loop containing nucleotide triphosphate hydrolases"/>
    <property type="match status" value="1"/>
</dbReference>
<feature type="domain" description="ABC transporter" evidence="5">
    <location>
        <begin position="8"/>
        <end position="249"/>
    </location>
</feature>
<dbReference type="InterPro" id="IPR027417">
    <property type="entry name" value="P-loop_NTPase"/>
</dbReference>
<evidence type="ECO:0000256" key="3">
    <source>
        <dbReference type="ARBA" id="ARBA00022741"/>
    </source>
</evidence>
<sequence>MSEAFLELERVNVWRGDEAQVAALSEVTMTLRTGESVAVLGPNGSGKSTLLKLLTGALRPEVRDASSCRLFGEEHWSIDDLRHRIGVVMPEEVARFDPLEEAFDVVLSAFRGAYGRTRDMRFSKKERVAASRAVDRMGITSLISREYGALSSGERRRFLIARALAHDPEVLVLDEPSTALDFAAATELSMTLRELIGSGHTLVLVTHDPGEIPPEIGRVVMLRNGSVLADGSPRRLLRSERLSELYGLPLKARWSRGWCEVRARE</sequence>
<dbReference type="PANTHER" id="PTHR43553">
    <property type="entry name" value="HEAVY METAL TRANSPORTER"/>
    <property type="match status" value="1"/>
</dbReference>
<dbReference type="SMART" id="SM00382">
    <property type="entry name" value="AAA"/>
    <property type="match status" value="1"/>
</dbReference>
<proteinExistence type="inferred from homology"/>
<dbReference type="SUPFAM" id="SSF52540">
    <property type="entry name" value="P-loop containing nucleoside triphosphate hydrolases"/>
    <property type="match status" value="1"/>
</dbReference>
<comment type="similarity">
    <text evidence="1">Belongs to the ABC transporter superfamily.</text>
</comment>
<comment type="caution">
    <text evidence="6">The sequence shown here is derived from an EMBL/GenBank/DDBJ whole genome shotgun (WGS) entry which is preliminary data.</text>
</comment>
<evidence type="ECO:0000256" key="1">
    <source>
        <dbReference type="ARBA" id="ARBA00005417"/>
    </source>
</evidence>